<reference evidence="2 3" key="1">
    <citation type="submission" date="2018-05" db="EMBL/GenBank/DDBJ databases">
        <title>Isolation and genomic analyses of lactose-positive bacteria from faecal samples of preterm neonates.</title>
        <authorList>
            <person name="Chen Y."/>
            <person name="Brook T.C."/>
            <person name="O'Neill I."/>
            <person name="Soe C.Z."/>
            <person name="Hall L.J."/>
            <person name="Hoyles L."/>
        </authorList>
    </citation>
    <scope>NUCLEOTIDE SEQUENCE [LARGE SCALE GENOMIC DNA]</scope>
    <source>
        <strain evidence="2 3">P080C CL</strain>
    </source>
</reference>
<gene>
    <name evidence="2" type="ORF">DJ535_18660</name>
</gene>
<evidence type="ECO:0000256" key="1">
    <source>
        <dbReference type="SAM" id="Phobius"/>
    </source>
</evidence>
<comment type="caution">
    <text evidence="2">The sequence shown here is derived from an EMBL/GenBank/DDBJ whole genome shotgun (WGS) entry which is preliminary data.</text>
</comment>
<keyword evidence="1" id="KW-0812">Transmembrane</keyword>
<protein>
    <submittedName>
        <fullName evidence="2">Uncharacterized protein</fullName>
    </submittedName>
</protein>
<evidence type="ECO:0000313" key="2">
    <source>
        <dbReference type="EMBL" id="THE35299.1"/>
    </source>
</evidence>
<keyword evidence="1" id="KW-1133">Transmembrane helix</keyword>
<proteinExistence type="predicted"/>
<keyword evidence="1" id="KW-0472">Membrane</keyword>
<dbReference type="EMBL" id="QFVP01000013">
    <property type="protein sequence ID" value="THE35299.1"/>
    <property type="molecule type" value="Genomic_DNA"/>
</dbReference>
<dbReference type="RefSeq" id="WP_048221540.1">
    <property type="nucleotide sequence ID" value="NZ_QFVP01000013.1"/>
</dbReference>
<sequence length="66" mass="7390">MRKLVWLLTLAGFLSGFVISQLLAQISVFPTSVMPWVNVTLSLGMGCLGYLAGHFFRWIVLKTDMN</sequence>
<accession>A0ABY2PS48</accession>
<dbReference type="Proteomes" id="UP000306790">
    <property type="component" value="Unassembled WGS sequence"/>
</dbReference>
<keyword evidence="3" id="KW-1185">Reference proteome</keyword>
<organism evidence="2 3">
    <name type="scientific">Citrobacter murliniae</name>
    <dbReference type="NCBI Taxonomy" id="67829"/>
    <lineage>
        <taxon>Bacteria</taxon>
        <taxon>Pseudomonadati</taxon>
        <taxon>Pseudomonadota</taxon>
        <taxon>Gammaproteobacteria</taxon>
        <taxon>Enterobacterales</taxon>
        <taxon>Enterobacteriaceae</taxon>
        <taxon>Citrobacter</taxon>
        <taxon>Citrobacter freundii complex</taxon>
    </lineage>
</organism>
<evidence type="ECO:0000313" key="3">
    <source>
        <dbReference type="Proteomes" id="UP000306790"/>
    </source>
</evidence>
<name>A0ABY2PS48_9ENTR</name>
<feature type="transmembrane region" description="Helical" evidence="1">
    <location>
        <begin position="40"/>
        <end position="60"/>
    </location>
</feature>